<protein>
    <submittedName>
        <fullName evidence="1">Uncharacterized protein</fullName>
    </submittedName>
</protein>
<reference evidence="1" key="1">
    <citation type="journal article" date="2015" name="Nature">
        <title>Complex archaea that bridge the gap between prokaryotes and eukaryotes.</title>
        <authorList>
            <person name="Spang A."/>
            <person name="Saw J.H."/>
            <person name="Jorgensen S.L."/>
            <person name="Zaremba-Niedzwiedzka K."/>
            <person name="Martijn J."/>
            <person name="Lind A.E."/>
            <person name="van Eijk R."/>
            <person name="Schleper C."/>
            <person name="Guy L."/>
            <person name="Ettema T.J."/>
        </authorList>
    </citation>
    <scope>NUCLEOTIDE SEQUENCE</scope>
</reference>
<accession>A0A0F9JIB2</accession>
<dbReference type="EMBL" id="LAZR01016207">
    <property type="protein sequence ID" value="KKM05496.1"/>
    <property type="molecule type" value="Genomic_DNA"/>
</dbReference>
<proteinExistence type="predicted"/>
<comment type="caution">
    <text evidence="1">The sequence shown here is derived from an EMBL/GenBank/DDBJ whole genome shotgun (WGS) entry which is preliminary data.</text>
</comment>
<dbReference type="AlphaFoldDB" id="A0A0F9JIB2"/>
<name>A0A0F9JIB2_9ZZZZ</name>
<organism evidence="1">
    <name type="scientific">marine sediment metagenome</name>
    <dbReference type="NCBI Taxonomy" id="412755"/>
    <lineage>
        <taxon>unclassified sequences</taxon>
        <taxon>metagenomes</taxon>
        <taxon>ecological metagenomes</taxon>
    </lineage>
</organism>
<sequence length="79" mass="9551">MRMCNREQEEGKNRIKLKFCEECHHLDIGGGIIEGPLYDCTAPENCRKRHNWLWKWLVPQKKPKKLNKNNDCEWWAAKR</sequence>
<gene>
    <name evidence="1" type="ORF">LCGC14_1753560</name>
</gene>
<evidence type="ECO:0000313" key="1">
    <source>
        <dbReference type="EMBL" id="KKM05496.1"/>
    </source>
</evidence>